<dbReference type="STRING" id="697282.Mettu_0788"/>
<gene>
    <name evidence="1" type="ORF">Mettu_0788</name>
</gene>
<dbReference type="InterPro" id="IPR038165">
    <property type="entry name" value="FlgT_C_sf"/>
</dbReference>
<sequence>MSVRYVGKVSQVRDEFTVVINMGSEKGVVEGDKFLIIGLGEEIVDPDTQEALEQLEIVRGKASVINVQNKISTLKSYEYEKSSDVKEITKVTGGYGMSGILGQNTVTESIKPGTSYLKELEGVQVGDCVIKL</sequence>
<dbReference type="OrthoDB" id="5242887at2"/>
<dbReference type="RefSeq" id="WP_006889968.1">
    <property type="nucleotide sequence ID" value="NZ_JH109152.1"/>
</dbReference>
<dbReference type="EMBL" id="JH109152">
    <property type="protein sequence ID" value="EGW21993.1"/>
    <property type="molecule type" value="Genomic_DNA"/>
</dbReference>
<keyword evidence="2" id="KW-1185">Reference proteome</keyword>
<dbReference type="eggNOG" id="ENOG50338RW">
    <property type="taxonomic scope" value="Bacteria"/>
</dbReference>
<accession>G3IX56</accession>
<organism evidence="1 2">
    <name type="scientific">Methylobacter tundripaludum (strain ATCC BAA-1195 / DSM 17260 / SV96)</name>
    <dbReference type="NCBI Taxonomy" id="697282"/>
    <lineage>
        <taxon>Bacteria</taxon>
        <taxon>Pseudomonadati</taxon>
        <taxon>Pseudomonadota</taxon>
        <taxon>Gammaproteobacteria</taxon>
        <taxon>Methylococcales</taxon>
        <taxon>Methylococcaceae</taxon>
        <taxon>Methylobacter</taxon>
    </lineage>
</organism>
<dbReference type="Proteomes" id="UP000004664">
    <property type="component" value="Unassembled WGS sequence"/>
</dbReference>
<evidence type="ECO:0000313" key="2">
    <source>
        <dbReference type="Proteomes" id="UP000004664"/>
    </source>
</evidence>
<dbReference type="HOGENOM" id="CLU_155956_0_0_6"/>
<proteinExistence type="predicted"/>
<evidence type="ECO:0000313" key="1">
    <source>
        <dbReference type="EMBL" id="EGW21993.1"/>
    </source>
</evidence>
<protein>
    <submittedName>
        <fullName evidence="1">Uncharacterized protein</fullName>
    </submittedName>
</protein>
<dbReference type="AlphaFoldDB" id="G3IX56"/>
<reference evidence="1 2" key="1">
    <citation type="submission" date="2011-06" db="EMBL/GenBank/DDBJ databases">
        <title>Genomic sequence of Methylobacter tundripaludum SV96.</title>
        <authorList>
            <consortium name="US DOE Joint Genome Institute"/>
            <person name="Lucas S."/>
            <person name="Han J."/>
            <person name="Lapidus A."/>
            <person name="Cheng J.-F."/>
            <person name="Goodwin L."/>
            <person name="Pitluck S."/>
            <person name="Held B."/>
            <person name="Detter J.C."/>
            <person name="Han C."/>
            <person name="Tapia R."/>
            <person name="Land M."/>
            <person name="Hauser L."/>
            <person name="Kyrpides N."/>
            <person name="Ivanova N."/>
            <person name="Ovchinnikova G."/>
            <person name="Pagani I."/>
            <person name="Klotz M.G."/>
            <person name="Dispirito A.A."/>
            <person name="Murrell J.C."/>
            <person name="Dunfield P."/>
            <person name="Kalyuzhnaya M.G."/>
            <person name="Svenning M."/>
            <person name="Trotsenko Y.A."/>
            <person name="Stein L.Y."/>
            <person name="Woyke T."/>
        </authorList>
    </citation>
    <scope>NUCLEOTIDE SEQUENCE [LARGE SCALE GENOMIC DNA]</scope>
    <source>
        <strain evidence="2">ATCC BAA-1195 / DSM 17260 / SV96</strain>
    </source>
</reference>
<name>G3IX56_METTV</name>
<dbReference type="Gene3D" id="2.40.10.410">
    <property type="entry name" value="FlgT, C-terminal domain"/>
    <property type="match status" value="1"/>
</dbReference>